<reference evidence="2" key="1">
    <citation type="journal article" date="2019" name="Int. J. Syst. Evol. Microbiol.">
        <title>The Global Catalogue of Microorganisms (GCM) 10K type strain sequencing project: providing services to taxonomists for standard genome sequencing and annotation.</title>
        <authorList>
            <consortium name="The Broad Institute Genomics Platform"/>
            <consortium name="The Broad Institute Genome Sequencing Center for Infectious Disease"/>
            <person name="Wu L."/>
            <person name="Ma J."/>
        </authorList>
    </citation>
    <scope>NUCLEOTIDE SEQUENCE [LARGE SCALE GENOMIC DNA]</scope>
    <source>
        <strain evidence="2">PCU 280</strain>
    </source>
</reference>
<dbReference type="Proteomes" id="UP001596233">
    <property type="component" value="Unassembled WGS sequence"/>
</dbReference>
<organism evidence="1 2">
    <name type="scientific">Paenibacillus septentrionalis</name>
    <dbReference type="NCBI Taxonomy" id="429342"/>
    <lineage>
        <taxon>Bacteria</taxon>
        <taxon>Bacillati</taxon>
        <taxon>Bacillota</taxon>
        <taxon>Bacilli</taxon>
        <taxon>Bacillales</taxon>
        <taxon>Paenibacillaceae</taxon>
        <taxon>Paenibacillus</taxon>
    </lineage>
</organism>
<dbReference type="InterPro" id="IPR038559">
    <property type="entry name" value="XkdN-like_sf"/>
</dbReference>
<name>A0ABW1V923_9BACL</name>
<gene>
    <name evidence="1" type="ORF">ACFP56_16815</name>
</gene>
<dbReference type="InterPro" id="IPR014986">
    <property type="entry name" value="XkdN-like"/>
</dbReference>
<proteinExistence type="predicted"/>
<dbReference type="Pfam" id="PF08890">
    <property type="entry name" value="Phage_TAC_5"/>
    <property type="match status" value="1"/>
</dbReference>
<dbReference type="EMBL" id="JBHSTE010000005">
    <property type="protein sequence ID" value="MFC6334292.1"/>
    <property type="molecule type" value="Genomic_DNA"/>
</dbReference>
<keyword evidence="2" id="KW-1185">Reference proteome</keyword>
<evidence type="ECO:0000313" key="1">
    <source>
        <dbReference type="EMBL" id="MFC6334292.1"/>
    </source>
</evidence>
<dbReference type="Gene3D" id="3.30.2220.30">
    <property type="match status" value="1"/>
</dbReference>
<comment type="caution">
    <text evidence="1">The sequence shown here is derived from an EMBL/GenBank/DDBJ whole genome shotgun (WGS) entry which is preliminary data.</text>
</comment>
<sequence length="140" mass="15850">MMSLKAFFAQNVQAEVVEEFVVSERFKDENGKPIKWKLKTLTEQENEAIRKSATRYSKGKNGARQQEINQEEYAAKLVVASIVYPDLQNTDLQASYKVMGADNLIKAMLLSGEYANVLLKVQELNGFDQDVDQLADEVKN</sequence>
<dbReference type="RefSeq" id="WP_379236642.1">
    <property type="nucleotide sequence ID" value="NZ_JBHSTE010000005.1"/>
</dbReference>
<accession>A0ABW1V923</accession>
<evidence type="ECO:0000313" key="2">
    <source>
        <dbReference type="Proteomes" id="UP001596233"/>
    </source>
</evidence>
<protein>
    <submittedName>
        <fullName evidence="1">Phage portal protein</fullName>
    </submittedName>
</protein>